<comment type="caution">
    <text evidence="1">The sequence shown here is derived from an EMBL/GenBank/DDBJ whole genome shotgun (WGS) entry which is preliminary data.</text>
</comment>
<dbReference type="EMBL" id="CM020618">
    <property type="protein sequence ID" value="KAK1857839.1"/>
    <property type="molecule type" value="Genomic_DNA"/>
</dbReference>
<name>A0ACC3BIS1_PYRYE</name>
<organism evidence="1 2">
    <name type="scientific">Pyropia yezoensis</name>
    <name type="common">Susabi-nori</name>
    <name type="synonym">Porphyra yezoensis</name>
    <dbReference type="NCBI Taxonomy" id="2788"/>
    <lineage>
        <taxon>Eukaryota</taxon>
        <taxon>Rhodophyta</taxon>
        <taxon>Bangiophyceae</taxon>
        <taxon>Bangiales</taxon>
        <taxon>Bangiaceae</taxon>
        <taxon>Pyropia</taxon>
    </lineage>
</organism>
<proteinExistence type="predicted"/>
<evidence type="ECO:0000313" key="2">
    <source>
        <dbReference type="Proteomes" id="UP000798662"/>
    </source>
</evidence>
<accession>A0ACC3BIS1</accession>
<reference evidence="1" key="1">
    <citation type="submission" date="2019-11" db="EMBL/GenBank/DDBJ databases">
        <title>Nori genome reveals adaptations in red seaweeds to the harsh intertidal environment.</title>
        <authorList>
            <person name="Wang D."/>
            <person name="Mao Y."/>
        </authorList>
    </citation>
    <scope>NUCLEOTIDE SEQUENCE</scope>
    <source>
        <tissue evidence="1">Gametophyte</tissue>
    </source>
</reference>
<evidence type="ECO:0000313" key="1">
    <source>
        <dbReference type="EMBL" id="KAK1857839.1"/>
    </source>
</evidence>
<dbReference type="Proteomes" id="UP000798662">
    <property type="component" value="Chromosome 1"/>
</dbReference>
<sequence length="574" mass="62443">MADLASKGRSVAEITAAASVSRSAARHAIKSGGQASAAGRKPFLLPEEEELLMRYVRTRALIGRGLTRDAFLDTCEEYILALSPERQAMARARFNEKTRPGKGFFQSFLRRWPALKRYRVGTLEEARAKNSRPDVLARWFATVQLCVRDLGIKHGRQLFNMDETHVRARELLQGARVSIIGPAGMDKPEVIAPSLGSAASGCTMAFTVSPSGTVAPYFAVVEGSGPGHAFVTVSDDGGSRQVALASMLNDGAVVVRRKPPGFDKAVFDLFAAMLAKWANQFFPDEEKLLCLDGAKVHLSVAGLIALQEAKVTVIAEPSKTSHVLQALDTPSLFGRCQPAVRRGIRVQGDSCVEQGRRFNVLDLMDCARAAALEAFTERTLASAFQRVGLWPLDPSRVSQEMLRKGADGPAPDVDLALMAARLIPVVRKDTAQPVVTNGTLSTAGTAVVLTAPQVLETLQDLEEERLEKAEAKECGKRAREQRAADKLTEKATKDAAAKRREAEMVWRQVCQQVAEVARTRFSALQPTPRKQIHRLRAARQRRLVGAVESAAPISVLWWQVGQLAARAARVSTGP</sequence>
<keyword evidence="2" id="KW-1185">Reference proteome</keyword>
<protein>
    <submittedName>
        <fullName evidence="1">Uncharacterized protein</fullName>
    </submittedName>
</protein>
<gene>
    <name evidence="1" type="ORF">I4F81_000453</name>
</gene>